<dbReference type="Proteomes" id="UP001235966">
    <property type="component" value="Unassembled WGS sequence"/>
</dbReference>
<dbReference type="EC" id="3.4.11.4" evidence="10"/>
<evidence type="ECO:0000256" key="5">
    <source>
        <dbReference type="ARBA" id="ARBA00022670"/>
    </source>
</evidence>
<comment type="catalytic activity">
    <reaction evidence="1">
        <text>Release of the N-terminal residue from a tripeptide.</text>
        <dbReference type="EC" id="3.4.11.4"/>
    </reaction>
</comment>
<evidence type="ECO:0000313" key="12">
    <source>
        <dbReference type="EMBL" id="MDP9801580.1"/>
    </source>
</evidence>
<evidence type="ECO:0000256" key="1">
    <source>
        <dbReference type="ARBA" id="ARBA00000870"/>
    </source>
</evidence>
<sequence>MREELIERFMRYSAIESQSNAKATEVPSSSGQWEMIRLLEAELAELGAKRIHVDEHACLTAVFPATGTGPSVGFCAHVDTADVGLSPRVNAQVHDYAGGDIDLGRGPLSVADFPELERYVGDTVITTDGTSVLGADDKAAIAELMTAFGRLGDFPHGEVQIAFVPDEEIGLRGAKVLDMSRFNPDFAYTLDCGPIGEVVWETFNAGYARIEIDGVAAHPMSAKGVLVNPLLIAIDIANSFNRAETPENTEGREGYIWVQEMDAVQSHASLTLNIRDHSRQGYEEKKSRIAAVVDEIARREPRARVELVLEDTYANIADSMTEENRAGLTRLLEAFEYVGVEPKPTPMRGGTDGSYFSTQGLFTPNFFTGAHNFHSFHEFLPDGSMELATRIILRLVTAA</sequence>
<dbReference type="InterPro" id="IPR036264">
    <property type="entry name" value="Bact_exopeptidase_dim_dom"/>
</dbReference>
<dbReference type="PANTHER" id="PTHR42994:SF1">
    <property type="entry name" value="PEPTIDASE T"/>
    <property type="match status" value="1"/>
</dbReference>
<evidence type="ECO:0000256" key="10">
    <source>
        <dbReference type="NCBIfam" id="TIGR01882"/>
    </source>
</evidence>
<dbReference type="PIRSF" id="PIRSF037215">
    <property type="entry name" value="Peptidase_M20B"/>
    <property type="match status" value="1"/>
</dbReference>
<evidence type="ECO:0000256" key="3">
    <source>
        <dbReference type="ARBA" id="ARBA00009692"/>
    </source>
</evidence>
<dbReference type="InterPro" id="IPR011650">
    <property type="entry name" value="Peptidase_M20_dimer"/>
</dbReference>
<dbReference type="NCBIfam" id="NF003976">
    <property type="entry name" value="PRK05469.1"/>
    <property type="match status" value="1"/>
</dbReference>
<dbReference type="Pfam" id="PF07687">
    <property type="entry name" value="M20_dimer"/>
    <property type="match status" value="1"/>
</dbReference>
<dbReference type="NCBIfam" id="TIGR01882">
    <property type="entry name" value="peptidase-T"/>
    <property type="match status" value="1"/>
</dbReference>
<proteinExistence type="inferred from homology"/>
<dbReference type="PROSITE" id="PS00759">
    <property type="entry name" value="ARGE_DAPE_CPG2_2"/>
    <property type="match status" value="1"/>
</dbReference>
<dbReference type="NCBIfam" id="NF009920">
    <property type="entry name" value="PRK13381.1"/>
    <property type="match status" value="1"/>
</dbReference>
<keyword evidence="13" id="KW-1185">Reference proteome</keyword>
<evidence type="ECO:0000256" key="4">
    <source>
        <dbReference type="ARBA" id="ARBA00022438"/>
    </source>
</evidence>
<reference evidence="12 13" key="1">
    <citation type="submission" date="2023-07" db="EMBL/GenBank/DDBJ databases">
        <title>Sequencing the genomes of 1000 actinobacteria strains.</title>
        <authorList>
            <person name="Klenk H.-P."/>
        </authorList>
    </citation>
    <scope>NUCLEOTIDE SEQUENCE [LARGE SCALE GENOMIC DNA]</scope>
    <source>
        <strain evidence="12 13">DSM 102162</strain>
    </source>
</reference>
<dbReference type="SUPFAM" id="SSF55031">
    <property type="entry name" value="Bacterial exopeptidase dimerisation domain"/>
    <property type="match status" value="1"/>
</dbReference>
<dbReference type="SUPFAM" id="SSF53187">
    <property type="entry name" value="Zn-dependent exopeptidases"/>
    <property type="match status" value="1"/>
</dbReference>
<keyword evidence="7 12" id="KW-0378">Hydrolase</keyword>
<keyword evidence="8" id="KW-0862">Zinc</keyword>
<evidence type="ECO:0000313" key="13">
    <source>
        <dbReference type="Proteomes" id="UP001235966"/>
    </source>
</evidence>
<evidence type="ECO:0000256" key="9">
    <source>
        <dbReference type="ARBA" id="ARBA00023049"/>
    </source>
</evidence>
<feature type="domain" description="Peptidase M20 dimerisation" evidence="11">
    <location>
        <begin position="201"/>
        <end position="299"/>
    </location>
</feature>
<dbReference type="Pfam" id="PF01546">
    <property type="entry name" value="Peptidase_M20"/>
    <property type="match status" value="1"/>
</dbReference>
<dbReference type="Gene3D" id="3.30.70.360">
    <property type="match status" value="1"/>
</dbReference>
<dbReference type="InterPro" id="IPR010161">
    <property type="entry name" value="Peptidase_M20B"/>
</dbReference>
<dbReference type="GO" id="GO:0045148">
    <property type="term" value="F:tripeptide aminopeptidase activity"/>
    <property type="evidence" value="ECO:0007669"/>
    <property type="project" value="UniProtKB-EC"/>
</dbReference>
<accession>A0ABT9NCY8</accession>
<protein>
    <recommendedName>
        <fullName evidence="10">Peptidase T</fullName>
        <ecNumber evidence="10">3.4.11.4</ecNumber>
    </recommendedName>
</protein>
<keyword evidence="4 12" id="KW-0031">Aminopeptidase</keyword>
<gene>
    <name evidence="12" type="ORF">J2S49_001656</name>
</gene>
<dbReference type="Gene3D" id="3.40.630.10">
    <property type="entry name" value="Zn peptidases"/>
    <property type="match status" value="1"/>
</dbReference>
<name>A0ABT9NCY8_9ACTO</name>
<keyword evidence="9" id="KW-0482">Metalloprotease</keyword>
<keyword evidence="5" id="KW-0645">Protease</keyword>
<dbReference type="PANTHER" id="PTHR42994">
    <property type="entry name" value="PEPTIDASE T"/>
    <property type="match status" value="1"/>
</dbReference>
<evidence type="ECO:0000256" key="6">
    <source>
        <dbReference type="ARBA" id="ARBA00022723"/>
    </source>
</evidence>
<organism evidence="12 13">
    <name type="scientific">Arcanobacterium wilhelmae</name>
    <dbReference type="NCBI Taxonomy" id="1803177"/>
    <lineage>
        <taxon>Bacteria</taxon>
        <taxon>Bacillati</taxon>
        <taxon>Actinomycetota</taxon>
        <taxon>Actinomycetes</taxon>
        <taxon>Actinomycetales</taxon>
        <taxon>Actinomycetaceae</taxon>
        <taxon>Arcanobacterium</taxon>
    </lineage>
</organism>
<evidence type="ECO:0000256" key="7">
    <source>
        <dbReference type="ARBA" id="ARBA00022801"/>
    </source>
</evidence>
<dbReference type="InterPro" id="IPR002933">
    <property type="entry name" value="Peptidase_M20"/>
</dbReference>
<dbReference type="PROSITE" id="PS00758">
    <property type="entry name" value="ARGE_DAPE_CPG2_1"/>
    <property type="match status" value="1"/>
</dbReference>
<comment type="caution">
    <text evidence="12">The sequence shown here is derived from an EMBL/GenBank/DDBJ whole genome shotgun (WGS) entry which is preliminary data.</text>
</comment>
<evidence type="ECO:0000256" key="8">
    <source>
        <dbReference type="ARBA" id="ARBA00022833"/>
    </source>
</evidence>
<evidence type="ECO:0000259" key="11">
    <source>
        <dbReference type="Pfam" id="PF07687"/>
    </source>
</evidence>
<evidence type="ECO:0000256" key="2">
    <source>
        <dbReference type="ARBA" id="ARBA00001947"/>
    </source>
</evidence>
<comment type="cofactor">
    <cofactor evidence="2">
        <name>Zn(2+)</name>
        <dbReference type="ChEBI" id="CHEBI:29105"/>
    </cofactor>
</comment>
<dbReference type="EMBL" id="JAUSQW010000001">
    <property type="protein sequence ID" value="MDP9801580.1"/>
    <property type="molecule type" value="Genomic_DNA"/>
</dbReference>
<comment type="similarity">
    <text evidence="3">Belongs to the peptidase M20B family.</text>
</comment>
<dbReference type="RefSeq" id="WP_307014802.1">
    <property type="nucleotide sequence ID" value="NZ_JAUSQW010000001.1"/>
</dbReference>
<keyword evidence="6" id="KW-0479">Metal-binding</keyword>
<dbReference type="InterPro" id="IPR001261">
    <property type="entry name" value="ArgE/DapE_CS"/>
</dbReference>